<dbReference type="AlphaFoldDB" id="A0A8S1PL29"/>
<dbReference type="Pfam" id="PF02493">
    <property type="entry name" value="MORN"/>
    <property type="match status" value="6"/>
</dbReference>
<evidence type="ECO:0000256" key="1">
    <source>
        <dbReference type="ARBA" id="ARBA00022737"/>
    </source>
</evidence>
<dbReference type="Proteomes" id="UP000688137">
    <property type="component" value="Unassembled WGS sequence"/>
</dbReference>
<sequence>MNQKCNKIGHDQKPIEYICVQSKPIGLGCQKCYQENKQKLNFQSIKNFQLCMQEAKQIVIKQTQNGRIEQMKYEFDMQIQKIKDIMEFYLSGVEQQINNQYVELSGIIKYIDNFNIRSLDSPNPDHQQYLQQIQDQSVVKKFDQLQMQINQFMQKLHSISIDINEQVKFLSESIFFSHLKQLIQKYDLPYLFQKQIEEFQIPKEFYQSESHYLPFVFKDNIDGNISYIGQQENEEFHGKGLLYLTKKNIVYYGSFINGQFCYGISLNLNKKELMIGEFEFIDIFCYRILNYGICINSNCERYEGDFKDNQFEGYGQYDYNNGDQYKGYWKAGKRFGQGELINQEFGTIKGNFVDGYLNGKGELDCKTQKYWGDFKDNEIDGVGTLEDLINKTKYVGQFQKGLKCGKGTLIFQDNNRRIEGNFKDNEPCGKCVETNIRIYIENLKQQIETIVEEGEYINGLKSGQFNCQITCNGQIIKKLRYYDSGELIFEDIII</sequence>
<dbReference type="EMBL" id="CAJJDM010000125">
    <property type="protein sequence ID" value="CAD8103789.1"/>
    <property type="molecule type" value="Genomic_DNA"/>
</dbReference>
<keyword evidence="3" id="KW-1185">Reference proteome</keyword>
<evidence type="ECO:0008006" key="4">
    <source>
        <dbReference type="Google" id="ProtNLM"/>
    </source>
</evidence>
<evidence type="ECO:0000313" key="3">
    <source>
        <dbReference type="Proteomes" id="UP000688137"/>
    </source>
</evidence>
<accession>A0A8S1PL29</accession>
<dbReference type="InterPro" id="IPR003409">
    <property type="entry name" value="MORN"/>
</dbReference>
<evidence type="ECO:0000313" key="2">
    <source>
        <dbReference type="EMBL" id="CAD8103789.1"/>
    </source>
</evidence>
<dbReference type="OMA" id="SYIGQQE"/>
<dbReference type="PANTHER" id="PTHR23084:SF263">
    <property type="entry name" value="MORN REPEAT-CONTAINING PROTEIN 1"/>
    <property type="match status" value="1"/>
</dbReference>
<protein>
    <recommendedName>
        <fullName evidence="4">MORN repeat protein</fullName>
    </recommendedName>
</protein>
<dbReference type="PANTHER" id="PTHR23084">
    <property type="entry name" value="PHOSPHATIDYLINOSITOL-4-PHOSPHATE 5-KINASE RELATED"/>
    <property type="match status" value="1"/>
</dbReference>
<keyword evidence="1" id="KW-0677">Repeat</keyword>
<gene>
    <name evidence="2" type="ORF">PPRIM_AZ9-3.1.T1220034</name>
</gene>
<dbReference type="SMART" id="SM00698">
    <property type="entry name" value="MORN"/>
    <property type="match status" value="5"/>
</dbReference>
<proteinExistence type="predicted"/>
<organism evidence="2 3">
    <name type="scientific">Paramecium primaurelia</name>
    <dbReference type="NCBI Taxonomy" id="5886"/>
    <lineage>
        <taxon>Eukaryota</taxon>
        <taxon>Sar</taxon>
        <taxon>Alveolata</taxon>
        <taxon>Ciliophora</taxon>
        <taxon>Intramacronucleata</taxon>
        <taxon>Oligohymenophorea</taxon>
        <taxon>Peniculida</taxon>
        <taxon>Parameciidae</taxon>
        <taxon>Paramecium</taxon>
    </lineage>
</organism>
<reference evidence="2" key="1">
    <citation type="submission" date="2021-01" db="EMBL/GenBank/DDBJ databases">
        <authorList>
            <consortium name="Genoscope - CEA"/>
            <person name="William W."/>
        </authorList>
    </citation>
    <scope>NUCLEOTIDE SEQUENCE</scope>
</reference>
<comment type="caution">
    <text evidence="2">The sequence shown here is derived from an EMBL/GenBank/DDBJ whole genome shotgun (WGS) entry which is preliminary data.</text>
</comment>
<name>A0A8S1PL29_PARPR</name>